<reference evidence="3" key="1">
    <citation type="journal article" date="2017" name="Nat. Microbiol.">
        <title>Global analysis of biosynthetic gene clusters reveals vast potential of secondary metabolite production in Penicillium species.</title>
        <authorList>
            <person name="Nielsen J.C."/>
            <person name="Grijseels S."/>
            <person name="Prigent S."/>
            <person name="Ji B."/>
            <person name="Dainat J."/>
            <person name="Nielsen K.F."/>
            <person name="Frisvad J.C."/>
            <person name="Workman M."/>
            <person name="Nielsen J."/>
        </authorList>
    </citation>
    <scope>NUCLEOTIDE SEQUENCE [LARGE SCALE GENOMIC DNA]</scope>
    <source>
        <strain evidence="3">IBT 13039</strain>
    </source>
</reference>
<protein>
    <recommendedName>
        <fullName evidence="4">Glycosyltransferase family 25 protein</fullName>
    </recommendedName>
</protein>
<accession>A0A1V6YVJ8</accession>
<keyword evidence="1" id="KW-0812">Transmembrane</keyword>
<evidence type="ECO:0008006" key="4">
    <source>
        <dbReference type="Google" id="ProtNLM"/>
    </source>
</evidence>
<sequence>MPSSVHMLPSYRQTSFVLSAVLLFGCWIFFRSLYLSPMRESASASVFPKAPPHPEDSAGNGTLGFEQILALSHGASWRTRGLVAAARLTGLQITIPPQPPTHPDLINAFALLGPHKQEKDHPTPGGSRAWLAHLDLIKFAYQSNFQTTLIIEDDVDWDVSLRTQMKDIASAVRSLTKTAQDEGWPYGRGWDVLWIGHCGEYWQEGFETVFFDNDAVCPHADYTGWAHQYLSRLPDGKRAVYWSNNPVCSFAYALSHDGARKVLELTGAGQGEAFDVKMMGECKAGNLACISVAPEVIHQYFPPEEYRLKSLVDIGNGEAPGPEDAVFESTKGTTENILYSARCQALWGETCLKR</sequence>
<keyword evidence="3" id="KW-1185">Reference proteome</keyword>
<evidence type="ECO:0000313" key="3">
    <source>
        <dbReference type="Proteomes" id="UP000191691"/>
    </source>
</evidence>
<dbReference type="Proteomes" id="UP000191691">
    <property type="component" value="Unassembled WGS sequence"/>
</dbReference>
<evidence type="ECO:0000256" key="1">
    <source>
        <dbReference type="SAM" id="Phobius"/>
    </source>
</evidence>
<dbReference type="EMBL" id="MOOB01000010">
    <property type="protein sequence ID" value="OQE91308.1"/>
    <property type="molecule type" value="Genomic_DNA"/>
</dbReference>
<evidence type="ECO:0000313" key="2">
    <source>
        <dbReference type="EMBL" id="OQE91308.1"/>
    </source>
</evidence>
<proteinExistence type="predicted"/>
<organism evidence="2 3">
    <name type="scientific">Penicillium nalgiovense</name>
    <dbReference type="NCBI Taxonomy" id="60175"/>
    <lineage>
        <taxon>Eukaryota</taxon>
        <taxon>Fungi</taxon>
        <taxon>Dikarya</taxon>
        <taxon>Ascomycota</taxon>
        <taxon>Pezizomycotina</taxon>
        <taxon>Eurotiomycetes</taxon>
        <taxon>Eurotiomycetidae</taxon>
        <taxon>Eurotiales</taxon>
        <taxon>Aspergillaceae</taxon>
        <taxon>Penicillium</taxon>
    </lineage>
</organism>
<dbReference type="OMA" id="HQYFPAQ"/>
<comment type="caution">
    <text evidence="2">The sequence shown here is derived from an EMBL/GenBank/DDBJ whole genome shotgun (WGS) entry which is preliminary data.</text>
</comment>
<keyword evidence="1" id="KW-1133">Transmembrane helix</keyword>
<gene>
    <name evidence="2" type="ORF">PENNAL_c0010G03868</name>
</gene>
<keyword evidence="1" id="KW-0472">Membrane</keyword>
<name>A0A1V6YVJ8_PENNA</name>
<feature type="transmembrane region" description="Helical" evidence="1">
    <location>
        <begin position="12"/>
        <end position="30"/>
    </location>
</feature>
<dbReference type="AlphaFoldDB" id="A0A1V6YVJ8"/>